<evidence type="ECO:0000313" key="6">
    <source>
        <dbReference type="EMBL" id="CAK1541833.1"/>
    </source>
</evidence>
<evidence type="ECO:0000256" key="3">
    <source>
        <dbReference type="ARBA" id="ARBA00022794"/>
    </source>
</evidence>
<comment type="caution">
    <text evidence="6">The sequence shown here is derived from an EMBL/GenBank/DDBJ whole genome shotgun (WGS) entry which is preliminary data.</text>
</comment>
<reference evidence="6 7" key="1">
    <citation type="submission" date="2023-11" db="EMBL/GenBank/DDBJ databases">
        <authorList>
            <person name="Okamura Y."/>
        </authorList>
    </citation>
    <scope>NUCLEOTIDE SEQUENCE [LARGE SCALE GENOMIC DNA]</scope>
</reference>
<evidence type="ECO:0008006" key="8">
    <source>
        <dbReference type="Google" id="ProtNLM"/>
    </source>
</evidence>
<keyword evidence="3" id="KW-0970">Cilium biogenesis/degradation</keyword>
<organism evidence="6 7">
    <name type="scientific">Leptosia nina</name>
    <dbReference type="NCBI Taxonomy" id="320188"/>
    <lineage>
        <taxon>Eukaryota</taxon>
        <taxon>Metazoa</taxon>
        <taxon>Ecdysozoa</taxon>
        <taxon>Arthropoda</taxon>
        <taxon>Hexapoda</taxon>
        <taxon>Insecta</taxon>
        <taxon>Pterygota</taxon>
        <taxon>Neoptera</taxon>
        <taxon>Endopterygota</taxon>
        <taxon>Lepidoptera</taxon>
        <taxon>Glossata</taxon>
        <taxon>Ditrysia</taxon>
        <taxon>Papilionoidea</taxon>
        <taxon>Pieridae</taxon>
        <taxon>Pierinae</taxon>
        <taxon>Leptosia</taxon>
    </lineage>
</organism>
<dbReference type="PANTHER" id="PTHR12968:SF4">
    <property type="entry name" value="TECTONIC-LIKE COMPLEX MEMBER MKS1"/>
    <property type="match status" value="1"/>
</dbReference>
<proteinExistence type="predicted"/>
<evidence type="ECO:0000256" key="5">
    <source>
        <dbReference type="ARBA" id="ARBA00023273"/>
    </source>
</evidence>
<evidence type="ECO:0000256" key="1">
    <source>
        <dbReference type="ARBA" id="ARBA00004120"/>
    </source>
</evidence>
<keyword evidence="2" id="KW-0963">Cytoplasm</keyword>
<evidence type="ECO:0000256" key="4">
    <source>
        <dbReference type="ARBA" id="ARBA00023212"/>
    </source>
</evidence>
<dbReference type="Pfam" id="PF07162">
    <property type="entry name" value="B9-C2"/>
    <property type="match status" value="1"/>
</dbReference>
<keyword evidence="4" id="KW-0206">Cytoskeleton</keyword>
<keyword evidence="5" id="KW-0966">Cell projection</keyword>
<dbReference type="GO" id="GO:0060271">
    <property type="term" value="P:cilium assembly"/>
    <property type="evidence" value="ECO:0007669"/>
    <property type="project" value="TreeGrafter"/>
</dbReference>
<gene>
    <name evidence="6" type="ORF">LNINA_LOCUS1785</name>
</gene>
<comment type="subcellular location">
    <subcellularLocation>
        <location evidence="1">Cytoplasm</location>
        <location evidence="1">Cytoskeleton</location>
        <location evidence="1">Cilium basal body</location>
    </subcellularLocation>
</comment>
<dbReference type="GO" id="GO:0036038">
    <property type="term" value="C:MKS complex"/>
    <property type="evidence" value="ECO:0007669"/>
    <property type="project" value="TreeGrafter"/>
</dbReference>
<dbReference type="Proteomes" id="UP001497472">
    <property type="component" value="Unassembled WGS sequence"/>
</dbReference>
<evidence type="ECO:0000256" key="2">
    <source>
        <dbReference type="ARBA" id="ARBA00022490"/>
    </source>
</evidence>
<dbReference type="AlphaFoldDB" id="A0AAV1J0D4"/>
<sequence length="502" mass="58003">MCDYIKNNKSSQVYWLKENLNALNVKITIKSQRNIALLPSFEHYVNLLEGENIPNTINNEAQEFTFKWQEKVFSQHDYQKYSNIHNCITELDTKLYEMIANNDKTPQKVFTYIHEEFVLPLPVVDVSLSEGLLNINSCMQKVKLNDKLETVGGKTISRQNLFKSNDTLSNEEDCWVAMHIFYDNSEYDEEVNTIYREECLLLSLFYHPGYNYLMVSPDINILDSYVVEASSRMLDLEYLVDIDFGLTCCGDDLVEFLAQLYKKLEEKKKAIINFAKPSLGIRKCYVFFEIATAQHFDMDNIYIEYNIKIPDNIQCKSDLTGRTHVSRSLSDEDIQVWTYGHNIDLELDVNTGIDQPHIKIYFEAISQDRWGRQRTEGYSYLTLLLQPGYYTDHLSCSRPEELNEIDAESRRFFVGGCNLIHDMEVIEKPQLYATNFRFVSTGAIKVTWTTMIQSHFPGSPSTETLYPGVSLLQGADDVLKQYKRAKATLDAATRSISESDSD</sequence>
<dbReference type="InterPro" id="IPR010796">
    <property type="entry name" value="C2_B9-type_dom"/>
</dbReference>
<keyword evidence="7" id="KW-1185">Reference proteome</keyword>
<evidence type="ECO:0000313" key="7">
    <source>
        <dbReference type="Proteomes" id="UP001497472"/>
    </source>
</evidence>
<name>A0AAV1J0D4_9NEOP</name>
<dbReference type="PANTHER" id="PTHR12968">
    <property type="entry name" value="B9 DOMAIN-CONTAINING"/>
    <property type="match status" value="1"/>
</dbReference>
<accession>A0AAV1J0D4</accession>
<dbReference type="EMBL" id="CAVLEF010000002">
    <property type="protein sequence ID" value="CAK1541833.1"/>
    <property type="molecule type" value="Genomic_DNA"/>
</dbReference>
<protein>
    <recommendedName>
        <fullName evidence="8">Meckel syndrome type 1 protein</fullName>
    </recommendedName>
</protein>